<keyword evidence="5" id="KW-1185">Reference proteome</keyword>
<evidence type="ECO:0000313" key="4">
    <source>
        <dbReference type="EMBL" id="KAK0572316.1"/>
    </source>
</evidence>
<reference evidence="4" key="1">
    <citation type="journal article" date="2022" name="Plant J.">
        <title>Strategies of tolerance reflected in two North American maple genomes.</title>
        <authorList>
            <person name="McEvoy S.L."/>
            <person name="Sezen U.U."/>
            <person name="Trouern-Trend A."/>
            <person name="McMahon S.M."/>
            <person name="Schaberg P.G."/>
            <person name="Yang J."/>
            <person name="Wegrzyn J.L."/>
            <person name="Swenson N.G."/>
        </authorList>
    </citation>
    <scope>NUCLEOTIDE SEQUENCE</scope>
    <source>
        <strain evidence="4">NS2018</strain>
    </source>
</reference>
<gene>
    <name evidence="4" type="ORF">LWI29_029651</name>
</gene>
<sequence length="823" mass="92823">MHDLLQDLGRYIVDKESSQRPGNSQRPGERSRLWRQEDVQDILKHGAGTDAVVGIFLDMSKINVMHLSLKAFNKMYNLRLLKFYNSNKRNNKMYDVWLRECYHTTDAQSVNKVRFRKGQNDALPFGKLRSFIWFGYPFAALSSKFNPENLVELNLSCSSNLKRLWGDTKHAPKLKWLDLHDCPSLIEVPDLSKSPSLKKIDLRGCSHLTKIQNLSNLGSLEVIDLHGCSCLTEIPDLSGSPSLTMIDLEGCKSLLELPLLASSWPSDLNIRGLESLTSFPSTVVLRYEHLGSLDLSGCKISEEMEGLEILDLRGTAIKELPHSIKHLTKLSKLSLSRCKNLESLPCNLISLKYLDISDCSKLEKLPENFGNLKSLEDLSMDRIAISQLPSTMMHLNEIVTISCRGCRYLRFTDLLGLPRSLTSLDFSDCNLNKIPEDIGCLSSLEVLELSGNSFESLPKSMKHLDMLRTLKVDNCTMLRSLTDLPSALRHLSASGCKELRSIPDASEFAKFYAQFIFTNCLKLKTAVGDMLATLKEGYEKGDEIYELTFCCPGSKVPEWFRYRTKESSIEECCELNFEMPWHDGSNDRPLLGFVVCTVIAFNKYCCIKDDSKYLRIDYKYTGSDGNESSLSQRHIEFGVGNEILIDSDHIAYPFRFFKISDPRISKSGISNWSFKFWFLGHEKNSKYRIKSFGLCPIYAKPRPGTVPVPVPVTSVKVSLSSAGQNQRVDSVMGKPLKEQAFATPDKVAELVQKVNTAIQQVLPPVMAKMKLYLQNPSTPTILFKPVKTNIVEAHIQVQSLLKSEYSPKEQSLTGSECTTRQSL</sequence>
<dbReference type="EMBL" id="JAUESC010000388">
    <property type="protein sequence ID" value="KAK0572316.1"/>
    <property type="molecule type" value="Genomic_DNA"/>
</dbReference>
<dbReference type="Proteomes" id="UP001168877">
    <property type="component" value="Unassembled WGS sequence"/>
</dbReference>
<dbReference type="GO" id="GO:0006952">
    <property type="term" value="P:defense response"/>
    <property type="evidence" value="ECO:0007669"/>
    <property type="project" value="InterPro"/>
</dbReference>
<name>A0AA39RFK4_ACESA</name>
<dbReference type="InterPro" id="IPR001611">
    <property type="entry name" value="Leu-rich_rpt"/>
</dbReference>
<evidence type="ECO:0000256" key="1">
    <source>
        <dbReference type="ARBA" id="ARBA00022614"/>
    </source>
</evidence>
<evidence type="ECO:0000313" key="5">
    <source>
        <dbReference type="Proteomes" id="UP001168877"/>
    </source>
</evidence>
<evidence type="ECO:0000256" key="2">
    <source>
        <dbReference type="ARBA" id="ARBA00022737"/>
    </source>
</evidence>
<dbReference type="InterPro" id="IPR045344">
    <property type="entry name" value="C-JID"/>
</dbReference>
<dbReference type="PROSITE" id="PS51450">
    <property type="entry name" value="LRR"/>
    <property type="match status" value="1"/>
</dbReference>
<organism evidence="4 5">
    <name type="scientific">Acer saccharum</name>
    <name type="common">Sugar maple</name>
    <dbReference type="NCBI Taxonomy" id="4024"/>
    <lineage>
        <taxon>Eukaryota</taxon>
        <taxon>Viridiplantae</taxon>
        <taxon>Streptophyta</taxon>
        <taxon>Embryophyta</taxon>
        <taxon>Tracheophyta</taxon>
        <taxon>Spermatophyta</taxon>
        <taxon>Magnoliopsida</taxon>
        <taxon>eudicotyledons</taxon>
        <taxon>Gunneridae</taxon>
        <taxon>Pentapetalae</taxon>
        <taxon>rosids</taxon>
        <taxon>malvids</taxon>
        <taxon>Sapindales</taxon>
        <taxon>Sapindaceae</taxon>
        <taxon>Hippocastanoideae</taxon>
        <taxon>Acereae</taxon>
        <taxon>Acer</taxon>
    </lineage>
</organism>
<protein>
    <recommendedName>
        <fullName evidence="3">C-JID domain-containing protein</fullName>
    </recommendedName>
</protein>
<dbReference type="InterPro" id="IPR044974">
    <property type="entry name" value="Disease_R_plants"/>
</dbReference>
<accession>A0AA39RFK4</accession>
<dbReference type="InterPro" id="IPR032675">
    <property type="entry name" value="LRR_dom_sf"/>
</dbReference>
<dbReference type="PANTHER" id="PTHR11017:SF574">
    <property type="entry name" value="ADP-RIBOSYL CYCLASE_CYCLIC ADP-RIBOSE HYDROLASE"/>
    <property type="match status" value="1"/>
</dbReference>
<dbReference type="Pfam" id="PF00560">
    <property type="entry name" value="LRR_1"/>
    <property type="match status" value="1"/>
</dbReference>
<comment type="caution">
    <text evidence="4">The sequence shown here is derived from an EMBL/GenBank/DDBJ whole genome shotgun (WGS) entry which is preliminary data.</text>
</comment>
<dbReference type="PANTHER" id="PTHR11017">
    <property type="entry name" value="LEUCINE-RICH REPEAT-CONTAINING PROTEIN"/>
    <property type="match status" value="1"/>
</dbReference>
<dbReference type="InterPro" id="IPR003591">
    <property type="entry name" value="Leu-rich_rpt_typical-subtyp"/>
</dbReference>
<dbReference type="SMART" id="SM00369">
    <property type="entry name" value="LRR_TYP"/>
    <property type="match status" value="4"/>
</dbReference>
<feature type="domain" description="C-JID" evidence="3">
    <location>
        <begin position="551"/>
        <end position="646"/>
    </location>
</feature>
<evidence type="ECO:0000259" key="3">
    <source>
        <dbReference type="Pfam" id="PF20160"/>
    </source>
</evidence>
<reference evidence="4" key="2">
    <citation type="submission" date="2023-06" db="EMBL/GenBank/DDBJ databases">
        <authorList>
            <person name="Swenson N.G."/>
            <person name="Wegrzyn J.L."/>
            <person name="Mcevoy S.L."/>
        </authorList>
    </citation>
    <scope>NUCLEOTIDE SEQUENCE</scope>
    <source>
        <strain evidence="4">NS2018</strain>
        <tissue evidence="4">Leaf</tissue>
    </source>
</reference>
<dbReference type="Pfam" id="PF13855">
    <property type="entry name" value="LRR_8"/>
    <property type="match status" value="1"/>
</dbReference>
<proteinExistence type="predicted"/>
<dbReference type="AlphaFoldDB" id="A0AA39RFK4"/>
<dbReference type="Pfam" id="PF20160">
    <property type="entry name" value="C-JID"/>
    <property type="match status" value="1"/>
</dbReference>
<keyword evidence="2" id="KW-0677">Repeat</keyword>
<dbReference type="Gene3D" id="3.80.10.10">
    <property type="entry name" value="Ribonuclease Inhibitor"/>
    <property type="match status" value="2"/>
</dbReference>
<keyword evidence="1" id="KW-0433">Leucine-rich repeat</keyword>
<dbReference type="SUPFAM" id="SSF52058">
    <property type="entry name" value="L domain-like"/>
    <property type="match status" value="2"/>
</dbReference>